<sequence>MRRKIVAGNWKMNKNLQESVALAGEIKSALAGCPLCGVEVVVAPVFTNLYAVAQELKGTPVAVAAQNIYPKPSGAYTGEVSAPIAKSAGASKVILGHSERRQYFGETDEFLAEKVDAVLAENMEVIFCIGEVLAQRESGEHFQVVEQQIKNALFHLPASAWSRIVLAYEPVWAIGTGLTATPEQAEEMHAHIRKVVEDKYGKQVAEDLTILYGGSCNAKNAATLFAQPDVDGGLIGGASLKAEDFKTIIAARA</sequence>
<dbReference type="EC" id="5.3.1.1" evidence="7 8"/>
<evidence type="ECO:0000313" key="9">
    <source>
        <dbReference type="EMBL" id="HIT98184.1"/>
    </source>
</evidence>
<feature type="active site" description="Electrophile" evidence="7">
    <location>
        <position position="97"/>
    </location>
</feature>
<name>A0A9D1HAV9_9FLAO</name>
<feature type="binding site" evidence="7">
    <location>
        <begin position="236"/>
        <end position="237"/>
    </location>
    <ligand>
        <name>substrate</name>
    </ligand>
</feature>
<evidence type="ECO:0000256" key="2">
    <source>
        <dbReference type="ARBA" id="ARBA00007422"/>
    </source>
</evidence>
<dbReference type="InterPro" id="IPR013785">
    <property type="entry name" value="Aldolase_TIM"/>
</dbReference>
<dbReference type="GO" id="GO:0005829">
    <property type="term" value="C:cytosol"/>
    <property type="evidence" value="ECO:0007669"/>
    <property type="project" value="TreeGrafter"/>
</dbReference>
<evidence type="ECO:0000256" key="5">
    <source>
        <dbReference type="ARBA" id="ARBA00023152"/>
    </source>
</evidence>
<dbReference type="EMBL" id="DVLY01000120">
    <property type="protein sequence ID" value="HIT98184.1"/>
    <property type="molecule type" value="Genomic_DNA"/>
</dbReference>
<dbReference type="Proteomes" id="UP000824161">
    <property type="component" value="Unassembled WGS sequence"/>
</dbReference>
<dbReference type="Gene3D" id="3.20.20.70">
    <property type="entry name" value="Aldolase class I"/>
    <property type="match status" value="1"/>
</dbReference>
<dbReference type="GO" id="GO:0019563">
    <property type="term" value="P:glycerol catabolic process"/>
    <property type="evidence" value="ECO:0007669"/>
    <property type="project" value="TreeGrafter"/>
</dbReference>
<dbReference type="PANTHER" id="PTHR21139:SF42">
    <property type="entry name" value="TRIOSEPHOSPHATE ISOMERASE"/>
    <property type="match status" value="1"/>
</dbReference>
<dbReference type="PANTHER" id="PTHR21139">
    <property type="entry name" value="TRIOSEPHOSPHATE ISOMERASE"/>
    <property type="match status" value="1"/>
</dbReference>
<dbReference type="NCBIfam" id="TIGR00419">
    <property type="entry name" value="tim"/>
    <property type="match status" value="1"/>
</dbReference>
<dbReference type="SUPFAM" id="SSF51351">
    <property type="entry name" value="Triosephosphate isomerase (TIM)"/>
    <property type="match status" value="1"/>
</dbReference>
<dbReference type="PROSITE" id="PS00171">
    <property type="entry name" value="TIM_1"/>
    <property type="match status" value="1"/>
</dbReference>
<dbReference type="InterPro" id="IPR035990">
    <property type="entry name" value="TIM_sf"/>
</dbReference>
<dbReference type="InterPro" id="IPR020861">
    <property type="entry name" value="Triosephosphate_isomerase_AS"/>
</dbReference>
<reference evidence="9" key="1">
    <citation type="submission" date="2020-10" db="EMBL/GenBank/DDBJ databases">
        <authorList>
            <person name="Gilroy R."/>
        </authorList>
    </citation>
    <scope>NUCLEOTIDE SEQUENCE</scope>
    <source>
        <strain evidence="9">1383</strain>
    </source>
</reference>
<feature type="binding site" evidence="7">
    <location>
        <position position="215"/>
    </location>
    <ligand>
        <name>substrate</name>
    </ligand>
</feature>
<protein>
    <recommendedName>
        <fullName evidence="7 8">Triosephosphate isomerase</fullName>
        <shortName evidence="7">TIM</shortName>
        <shortName evidence="7">TPI</shortName>
        <ecNumber evidence="7 8">5.3.1.1</ecNumber>
    </recommendedName>
    <alternativeName>
        <fullName evidence="7">Triose-phosphate isomerase</fullName>
    </alternativeName>
</protein>
<comment type="catalytic activity">
    <reaction evidence="7 8">
        <text>D-glyceraldehyde 3-phosphate = dihydroxyacetone phosphate</text>
        <dbReference type="Rhea" id="RHEA:18585"/>
        <dbReference type="ChEBI" id="CHEBI:57642"/>
        <dbReference type="ChEBI" id="CHEBI:59776"/>
        <dbReference type="EC" id="5.3.1.1"/>
    </reaction>
</comment>
<keyword evidence="3 7" id="KW-0312">Gluconeogenesis</keyword>
<dbReference type="GO" id="GO:0006096">
    <property type="term" value="P:glycolytic process"/>
    <property type="evidence" value="ECO:0007669"/>
    <property type="project" value="UniProtKB-UniRule"/>
</dbReference>
<dbReference type="GO" id="GO:0046166">
    <property type="term" value="P:glyceraldehyde-3-phosphate biosynthetic process"/>
    <property type="evidence" value="ECO:0007669"/>
    <property type="project" value="TreeGrafter"/>
</dbReference>
<dbReference type="CDD" id="cd00311">
    <property type="entry name" value="TIM"/>
    <property type="match status" value="1"/>
</dbReference>
<comment type="pathway">
    <text evidence="7 8">Carbohydrate biosynthesis; gluconeogenesis.</text>
</comment>
<comment type="function">
    <text evidence="7">Involved in the gluconeogenesis. Catalyzes stereospecifically the conversion of dihydroxyacetone phosphate (DHAP) to D-glyceraldehyde-3-phosphate (G3P).</text>
</comment>
<feature type="binding site" evidence="7">
    <location>
        <position position="175"/>
    </location>
    <ligand>
        <name>substrate</name>
    </ligand>
</feature>
<dbReference type="GO" id="GO:0004807">
    <property type="term" value="F:triose-phosphate isomerase activity"/>
    <property type="evidence" value="ECO:0007669"/>
    <property type="project" value="UniProtKB-UniRule"/>
</dbReference>
<proteinExistence type="inferred from homology"/>
<comment type="caution">
    <text evidence="9">The sequence shown here is derived from an EMBL/GenBank/DDBJ whole genome shotgun (WGS) entry which is preliminary data.</text>
</comment>
<accession>A0A9D1HAV9</accession>
<dbReference type="FunFam" id="3.20.20.70:FF:000016">
    <property type="entry name" value="Triosephosphate isomerase"/>
    <property type="match status" value="1"/>
</dbReference>
<reference evidence="9" key="2">
    <citation type="journal article" date="2021" name="PeerJ">
        <title>Extensive microbial diversity within the chicken gut microbiome revealed by metagenomics and culture.</title>
        <authorList>
            <person name="Gilroy R."/>
            <person name="Ravi A."/>
            <person name="Getino M."/>
            <person name="Pursley I."/>
            <person name="Horton D.L."/>
            <person name="Alikhan N.F."/>
            <person name="Baker D."/>
            <person name="Gharbi K."/>
            <person name="Hall N."/>
            <person name="Watson M."/>
            <person name="Adriaenssens E.M."/>
            <person name="Foster-Nyarko E."/>
            <person name="Jarju S."/>
            <person name="Secka A."/>
            <person name="Antonio M."/>
            <person name="Oren A."/>
            <person name="Chaudhuri R.R."/>
            <person name="La Ragione R."/>
            <person name="Hildebrand F."/>
            <person name="Pallen M.J."/>
        </authorList>
    </citation>
    <scope>NUCLEOTIDE SEQUENCE</scope>
    <source>
        <strain evidence="9">1383</strain>
    </source>
</reference>
<dbReference type="InterPro" id="IPR022896">
    <property type="entry name" value="TrioseP_Isoase_bac/euk"/>
</dbReference>
<organism evidence="9 10">
    <name type="scientific">Candidatus Merdimorpha stercoravium</name>
    <dbReference type="NCBI Taxonomy" id="2840863"/>
    <lineage>
        <taxon>Bacteria</taxon>
        <taxon>Pseudomonadati</taxon>
        <taxon>Bacteroidota</taxon>
        <taxon>Flavobacteriia</taxon>
        <taxon>Flavobacteriales</taxon>
        <taxon>Candidatus Merdimorpha</taxon>
    </lineage>
</organism>
<keyword evidence="5 7" id="KW-0324">Glycolysis</keyword>
<dbReference type="GO" id="GO:0006094">
    <property type="term" value="P:gluconeogenesis"/>
    <property type="evidence" value="ECO:0007669"/>
    <property type="project" value="UniProtKB-UniRule"/>
</dbReference>
<evidence type="ECO:0000313" key="10">
    <source>
        <dbReference type="Proteomes" id="UP000824161"/>
    </source>
</evidence>
<evidence type="ECO:0000256" key="1">
    <source>
        <dbReference type="ARBA" id="ARBA00004680"/>
    </source>
</evidence>
<evidence type="ECO:0000256" key="8">
    <source>
        <dbReference type="RuleBase" id="RU363013"/>
    </source>
</evidence>
<comment type="subunit">
    <text evidence="7 8">Homodimer.</text>
</comment>
<dbReference type="HAMAP" id="MF_00147_B">
    <property type="entry name" value="TIM_B"/>
    <property type="match status" value="1"/>
</dbReference>
<evidence type="ECO:0000256" key="7">
    <source>
        <dbReference type="HAMAP-Rule" id="MF_00147"/>
    </source>
</evidence>
<feature type="binding site" evidence="7">
    <location>
        <begin position="9"/>
        <end position="11"/>
    </location>
    <ligand>
        <name>substrate</name>
    </ligand>
</feature>
<dbReference type="Pfam" id="PF00121">
    <property type="entry name" value="TIM"/>
    <property type="match status" value="1"/>
</dbReference>
<comment type="similarity">
    <text evidence="2 7 8">Belongs to the triosephosphate isomerase family.</text>
</comment>
<keyword evidence="4 7" id="KW-0963">Cytoplasm</keyword>
<dbReference type="PROSITE" id="PS51440">
    <property type="entry name" value="TIM_2"/>
    <property type="match status" value="1"/>
</dbReference>
<evidence type="ECO:0000256" key="4">
    <source>
        <dbReference type="ARBA" id="ARBA00022490"/>
    </source>
</evidence>
<dbReference type="InterPro" id="IPR000652">
    <property type="entry name" value="Triosephosphate_isomerase"/>
</dbReference>
<feature type="active site" description="Proton acceptor" evidence="7">
    <location>
        <position position="169"/>
    </location>
</feature>
<evidence type="ECO:0000256" key="3">
    <source>
        <dbReference type="ARBA" id="ARBA00022432"/>
    </source>
</evidence>
<comment type="pathway">
    <text evidence="1 7 8">Carbohydrate degradation; glycolysis; D-glyceraldehyde 3-phosphate from glycerone phosphate: step 1/1.</text>
</comment>
<dbReference type="AlphaFoldDB" id="A0A9D1HAV9"/>
<gene>
    <name evidence="7" type="primary">tpiA</name>
    <name evidence="9" type="ORF">IAC44_05020</name>
</gene>
<keyword evidence="6 7" id="KW-0413">Isomerase</keyword>
<evidence type="ECO:0000256" key="6">
    <source>
        <dbReference type="ARBA" id="ARBA00023235"/>
    </source>
</evidence>
<comment type="subcellular location">
    <subcellularLocation>
        <location evidence="7 8">Cytoplasm</location>
    </subcellularLocation>
</comment>